<evidence type="ECO:0000313" key="2">
    <source>
        <dbReference type="EMBL" id="PXX37551.1"/>
    </source>
</evidence>
<reference evidence="2 3" key="1">
    <citation type="submission" date="2018-05" db="EMBL/GenBank/DDBJ databases">
        <title>Comparative genomics of bacterial root endophytes of switchgrass collected from native prairies over two seasons.</title>
        <authorList>
            <person name="Tang Y."/>
        </authorList>
    </citation>
    <scope>NUCLEOTIDE SEQUENCE [LARGE SCALE GENOMIC DNA]</scope>
    <source>
        <strain evidence="2 3">NFIX32</strain>
    </source>
</reference>
<protein>
    <submittedName>
        <fullName evidence="2">2'-5' RNA ligase</fullName>
    </submittedName>
</protein>
<dbReference type="Gene3D" id="3.90.1140.10">
    <property type="entry name" value="Cyclic phosphodiesterase"/>
    <property type="match status" value="1"/>
</dbReference>
<name>A0A318IT30_BURPY</name>
<evidence type="ECO:0000313" key="3">
    <source>
        <dbReference type="Proteomes" id="UP000247755"/>
    </source>
</evidence>
<dbReference type="GO" id="GO:0004113">
    <property type="term" value="F:2',3'-cyclic-nucleotide 3'-phosphodiesterase activity"/>
    <property type="evidence" value="ECO:0007669"/>
    <property type="project" value="InterPro"/>
</dbReference>
<dbReference type="Proteomes" id="UP000247755">
    <property type="component" value="Unassembled WGS sequence"/>
</dbReference>
<dbReference type="PANTHER" id="PTHR35561:SF1">
    <property type="entry name" value="RNA 2',3'-CYCLIC PHOSPHODIESTERASE"/>
    <property type="match status" value="1"/>
</dbReference>
<dbReference type="InterPro" id="IPR009097">
    <property type="entry name" value="Cyclic_Pdiesterase"/>
</dbReference>
<dbReference type="AlphaFoldDB" id="A0A318IT30"/>
<gene>
    <name evidence="2" type="ORF">NA66_1004192</name>
</gene>
<dbReference type="GO" id="GO:0008664">
    <property type="term" value="F:RNA 2',3'-cyclic 3'-phosphodiesterase activity"/>
    <property type="evidence" value="ECO:0007669"/>
    <property type="project" value="InterPro"/>
</dbReference>
<sequence>MAMTQLTLPGFDVPPPVPEHRFFFAAMPDPAAAACIAGMTEGLQSGKPGERGVLHTERLHVTLYSLGDFAYVPGAIIARACAAADRIDVPSFGVTFDRLVSFNGRPGHRPLVLTGSAGLEILIDFQQQLRDALGKAGLRVSGARFTPHVTLLYGERRPDQFRIDPITWTVREFVLIHSWLRRTHYDVIGRWPLTNRSSSA</sequence>
<dbReference type="GO" id="GO:0016874">
    <property type="term" value="F:ligase activity"/>
    <property type="evidence" value="ECO:0007669"/>
    <property type="project" value="UniProtKB-KW"/>
</dbReference>
<dbReference type="PANTHER" id="PTHR35561">
    <property type="entry name" value="RNA 2',3'-CYCLIC PHOSPHODIESTERASE"/>
    <property type="match status" value="1"/>
</dbReference>
<keyword evidence="1" id="KW-0378">Hydrolase</keyword>
<comment type="caution">
    <text evidence="2">The sequence shown here is derived from an EMBL/GenBank/DDBJ whole genome shotgun (WGS) entry which is preliminary data.</text>
</comment>
<accession>A0A318IT30</accession>
<proteinExistence type="predicted"/>
<organism evidence="2 3">
    <name type="scientific">Burkholderia pyrrocinia</name>
    <name type="common">Pseudomonas pyrrocinia</name>
    <dbReference type="NCBI Taxonomy" id="60550"/>
    <lineage>
        <taxon>Bacteria</taxon>
        <taxon>Pseudomonadati</taxon>
        <taxon>Pseudomonadota</taxon>
        <taxon>Betaproteobacteria</taxon>
        <taxon>Burkholderiales</taxon>
        <taxon>Burkholderiaceae</taxon>
        <taxon>Burkholderia</taxon>
        <taxon>Burkholderia cepacia complex</taxon>
    </lineage>
</organism>
<evidence type="ECO:0000256" key="1">
    <source>
        <dbReference type="ARBA" id="ARBA00022801"/>
    </source>
</evidence>
<dbReference type="InterPro" id="IPR004175">
    <property type="entry name" value="RNA_CPDase"/>
</dbReference>
<dbReference type="EMBL" id="QJJY01000004">
    <property type="protein sequence ID" value="PXX37551.1"/>
    <property type="molecule type" value="Genomic_DNA"/>
</dbReference>
<dbReference type="Pfam" id="PF13563">
    <property type="entry name" value="2_5_RNA_ligase2"/>
    <property type="match status" value="1"/>
</dbReference>
<dbReference type="SUPFAM" id="SSF55144">
    <property type="entry name" value="LigT-like"/>
    <property type="match status" value="1"/>
</dbReference>
<keyword evidence="2" id="KW-0436">Ligase</keyword>